<proteinExistence type="predicted"/>
<dbReference type="RefSeq" id="WP_263258468.1">
    <property type="nucleotide sequence ID" value="NZ_CP082930.1"/>
</dbReference>
<organism evidence="4">
    <name type="scientific">Salmonella enterica subsp. enterica serovar London</name>
    <dbReference type="NCBI Taxonomy" id="149390"/>
    <lineage>
        <taxon>Bacteria</taxon>
        <taxon>Pseudomonadati</taxon>
        <taxon>Pseudomonadota</taxon>
        <taxon>Gammaproteobacteria</taxon>
        <taxon>Enterobacterales</taxon>
        <taxon>Enterobacteriaceae</taxon>
        <taxon>Salmonella</taxon>
    </lineage>
</organism>
<dbReference type="SUPFAM" id="SSF53955">
    <property type="entry name" value="Lysozyme-like"/>
    <property type="match status" value="1"/>
</dbReference>
<dbReference type="InterPro" id="IPR023346">
    <property type="entry name" value="Lysozyme-like_dom_sf"/>
</dbReference>
<name>A0A5X2XM61_SALET</name>
<evidence type="ECO:0000313" key="3">
    <source>
        <dbReference type="EMBL" id="EBZ2532605.1"/>
    </source>
</evidence>
<dbReference type="Gene3D" id="1.10.530.10">
    <property type="match status" value="1"/>
</dbReference>
<gene>
    <name evidence="3" type="ORF">D9O77_24290</name>
    <name evidence="2" type="ORF">DPY77_23590</name>
    <name evidence="4" type="ORF">EBC19_23365</name>
</gene>
<accession>A0A5X2XM61</accession>
<dbReference type="EMBL" id="AAHQNO010000048">
    <property type="protein sequence ID" value="EBZ2532605.1"/>
    <property type="molecule type" value="Genomic_DNA"/>
</dbReference>
<dbReference type="EMBL" id="AAHRBT010000039">
    <property type="protein sequence ID" value="EBZ4208268.1"/>
    <property type="molecule type" value="Genomic_DNA"/>
</dbReference>
<reference evidence="4" key="1">
    <citation type="submission" date="2018-10" db="EMBL/GenBank/DDBJ databases">
        <authorList>
            <person name="Ashton P.M."/>
            <person name="Dallman T."/>
            <person name="Nair S."/>
            <person name="De Pinna E."/>
            <person name="Peters T."/>
            <person name="Grant K."/>
        </authorList>
    </citation>
    <scope>NUCLEOTIDE SEQUENCE</scope>
    <source>
        <strain evidence="2">196404</strain>
        <strain evidence="3">617000</strain>
        <strain evidence="4">623457</strain>
    </source>
</reference>
<comment type="caution">
    <text evidence="4">The sequence shown here is derived from an EMBL/GenBank/DDBJ whole genome shotgun (WGS) entry which is preliminary data.</text>
</comment>
<feature type="domain" description="Transglycosylase SLT" evidence="1">
    <location>
        <begin position="21"/>
        <end position="137"/>
    </location>
</feature>
<sequence length="152" mass="17716">MKYTFIIVFLYSVRNVWAVDCFDRAGVYYHIDSDLLRAIALQESRGNQNAIGVNRNGSIDVGLMQINSQYADFLRRYGISMLDLKQDVCLNIFVGAYILSKGFKKWGGGWNAVGAYNAGFKNDLSHIRKRYQYSKKVYRYYVEIKKRRRVIQ</sequence>
<dbReference type="AlphaFoldDB" id="A0A5X2XM61"/>
<evidence type="ECO:0000259" key="1">
    <source>
        <dbReference type="Pfam" id="PF01464"/>
    </source>
</evidence>
<dbReference type="CDD" id="cd13400">
    <property type="entry name" value="LT_IagB-like"/>
    <property type="match status" value="1"/>
</dbReference>
<dbReference type="EMBL" id="AAHISR010000041">
    <property type="protein sequence ID" value="EBW5674108.1"/>
    <property type="molecule type" value="Genomic_DNA"/>
</dbReference>
<protein>
    <submittedName>
        <fullName evidence="4">Lytic transglycosylase</fullName>
    </submittedName>
</protein>
<dbReference type="InterPro" id="IPR008258">
    <property type="entry name" value="Transglycosylase_SLT_dom_1"/>
</dbReference>
<evidence type="ECO:0000313" key="2">
    <source>
        <dbReference type="EMBL" id="EBW5674108.1"/>
    </source>
</evidence>
<dbReference type="Pfam" id="PF01464">
    <property type="entry name" value="SLT"/>
    <property type="match status" value="1"/>
</dbReference>
<evidence type="ECO:0000313" key="4">
    <source>
        <dbReference type="EMBL" id="EBZ4208268.1"/>
    </source>
</evidence>